<dbReference type="EMBL" id="AP025183">
    <property type="protein sequence ID" value="BDB52229.1"/>
    <property type="molecule type" value="Genomic_DNA"/>
</dbReference>
<feature type="transmembrane region" description="Helical" evidence="1">
    <location>
        <begin position="37"/>
        <end position="59"/>
    </location>
</feature>
<reference evidence="2 3" key="1">
    <citation type="journal article" date="2022" name="Int. J. Syst. Evol. Microbiol.">
        <title>Flavobacterium ammonificans sp. nov. and Flavobacterium ammoniigenes sp. nov., ammonifying bacteria isolated from surface river water.</title>
        <authorList>
            <person name="Watanabe K."/>
            <person name="Kitamura T."/>
            <person name="Ogata Y."/>
            <person name="Shindo C."/>
            <person name="Suda W."/>
        </authorList>
    </citation>
    <scope>NUCLEOTIDE SEQUENCE [LARGE SCALE GENOMIC DNA]</scope>
    <source>
        <strain evidence="2 3">GENT11</strain>
    </source>
</reference>
<keyword evidence="1" id="KW-0472">Membrane</keyword>
<evidence type="ECO:0000313" key="3">
    <source>
        <dbReference type="Proteomes" id="UP001319865"/>
    </source>
</evidence>
<protein>
    <submittedName>
        <fullName evidence="2">Uncharacterized protein</fullName>
    </submittedName>
</protein>
<feature type="transmembrane region" description="Helical" evidence="1">
    <location>
        <begin position="105"/>
        <end position="126"/>
    </location>
</feature>
<keyword evidence="1" id="KW-0812">Transmembrane</keyword>
<evidence type="ECO:0000256" key="1">
    <source>
        <dbReference type="SAM" id="Phobius"/>
    </source>
</evidence>
<organism evidence="2 3">
    <name type="scientific">Flavobacterium ammonificans</name>
    <dbReference type="NCBI Taxonomy" id="1751056"/>
    <lineage>
        <taxon>Bacteria</taxon>
        <taxon>Pseudomonadati</taxon>
        <taxon>Bacteroidota</taxon>
        <taxon>Flavobacteriia</taxon>
        <taxon>Flavobacteriales</taxon>
        <taxon>Flavobacteriaceae</taxon>
        <taxon>Flavobacterium</taxon>
    </lineage>
</organism>
<accession>A0ABN6KSW4</accession>
<reference evidence="2 3" key="2">
    <citation type="journal article" date="2022" name="Microorganisms">
        <title>Complete Genome Sequences of Two Flavobacterium ammonificans Strains and a Flavobacterium ammoniigenes Strain of Ammonifying Bacterioplankton Isolated from Surface River Water.</title>
        <authorList>
            <person name="Suda W."/>
            <person name="Ogata Y."/>
            <person name="Shindo C."/>
            <person name="Watanabe K."/>
        </authorList>
    </citation>
    <scope>NUCLEOTIDE SEQUENCE [LARGE SCALE GENOMIC DNA]</scope>
    <source>
        <strain evidence="2 3">GENT11</strain>
    </source>
</reference>
<dbReference type="Proteomes" id="UP001319865">
    <property type="component" value="Chromosome"/>
</dbReference>
<name>A0ABN6KSW4_9FLAO</name>
<feature type="transmembrane region" description="Helical" evidence="1">
    <location>
        <begin position="71"/>
        <end position="93"/>
    </location>
</feature>
<feature type="transmembrane region" description="Helical" evidence="1">
    <location>
        <begin position="7"/>
        <end position="31"/>
    </location>
</feature>
<proteinExistence type="predicted"/>
<evidence type="ECO:0000313" key="2">
    <source>
        <dbReference type="EMBL" id="BDB52229.1"/>
    </source>
</evidence>
<sequence length="132" mass="15217">MKLVNKTLFLVLIPLTVLFYLVHIQVLHSIGVKPSTFYYSLELEYCCFAFATAVIVFVLQKIKQKNFDTVGLIFLWITSIKMIACFFAVRPILQLESPTASIEKINFFVIFILFLAIETAITINLLNEKKEF</sequence>
<gene>
    <name evidence="2" type="ORF">GENT11_05410</name>
</gene>
<keyword evidence="3" id="KW-1185">Reference proteome</keyword>
<keyword evidence="1" id="KW-1133">Transmembrane helix</keyword>